<comment type="subcellular location">
    <subcellularLocation>
        <location evidence="7">Cytoplasm</location>
    </subcellularLocation>
</comment>
<keyword evidence="7" id="KW-0963">Cytoplasm</keyword>
<keyword evidence="9" id="KW-1185">Reference proteome</keyword>
<dbReference type="Proteomes" id="UP001595817">
    <property type="component" value="Unassembled WGS sequence"/>
</dbReference>
<evidence type="ECO:0000256" key="5">
    <source>
        <dbReference type="ARBA" id="ARBA00022840"/>
    </source>
</evidence>
<comment type="caution">
    <text evidence="8">The sequence shown here is derived from an EMBL/GenBank/DDBJ whole genome shotgun (WGS) entry which is preliminary data.</text>
</comment>
<dbReference type="PRINTS" id="PR01100">
    <property type="entry name" value="SHIKIMTKNASE"/>
</dbReference>
<comment type="subunit">
    <text evidence="7">Monomer.</text>
</comment>
<proteinExistence type="inferred from homology"/>
<dbReference type="Pfam" id="PF01202">
    <property type="entry name" value="SKI"/>
    <property type="match status" value="1"/>
</dbReference>
<dbReference type="HAMAP" id="MF_00109">
    <property type="entry name" value="Shikimate_kinase"/>
    <property type="match status" value="1"/>
</dbReference>
<protein>
    <recommendedName>
        <fullName evidence="7">Shikimate kinase</fullName>
        <shortName evidence="7">SK</shortName>
        <ecNumber evidence="7">2.7.1.71</ecNumber>
    </recommendedName>
</protein>
<reference evidence="9" key="1">
    <citation type="journal article" date="2019" name="Int. J. Syst. Evol. Microbiol.">
        <title>The Global Catalogue of Microorganisms (GCM) 10K type strain sequencing project: providing services to taxonomists for standard genome sequencing and annotation.</title>
        <authorList>
            <consortium name="The Broad Institute Genomics Platform"/>
            <consortium name="The Broad Institute Genome Sequencing Center for Infectious Disease"/>
            <person name="Wu L."/>
            <person name="Ma J."/>
        </authorList>
    </citation>
    <scope>NUCLEOTIDE SEQUENCE [LARGE SCALE GENOMIC DNA]</scope>
    <source>
        <strain evidence="9">CCUG 59778</strain>
    </source>
</reference>
<feature type="binding site" evidence="7">
    <location>
        <begin position="11"/>
        <end position="16"/>
    </location>
    <ligand>
        <name>ATP</name>
        <dbReference type="ChEBI" id="CHEBI:30616"/>
    </ligand>
</feature>
<feature type="binding site" evidence="7">
    <location>
        <position position="134"/>
    </location>
    <ligand>
        <name>substrate</name>
    </ligand>
</feature>
<keyword evidence="1 7" id="KW-0028">Amino-acid biosynthesis</keyword>
<dbReference type="PANTHER" id="PTHR21087">
    <property type="entry name" value="SHIKIMATE KINASE"/>
    <property type="match status" value="1"/>
</dbReference>
<evidence type="ECO:0000313" key="9">
    <source>
        <dbReference type="Proteomes" id="UP001595817"/>
    </source>
</evidence>
<evidence type="ECO:0000256" key="6">
    <source>
        <dbReference type="ARBA" id="ARBA00023141"/>
    </source>
</evidence>
<dbReference type="InterPro" id="IPR000623">
    <property type="entry name" value="Shikimate_kinase/TSH1"/>
</dbReference>
<keyword evidence="4 7" id="KW-0418">Kinase</keyword>
<dbReference type="EMBL" id="JBHSEC010000019">
    <property type="protein sequence ID" value="MFC4411135.1"/>
    <property type="molecule type" value="Genomic_DNA"/>
</dbReference>
<comment type="function">
    <text evidence="7">Catalyzes the specific phosphorylation of the 3-hydroxyl group of shikimic acid using ATP as a cosubstrate.</text>
</comment>
<dbReference type="SUPFAM" id="SSF52540">
    <property type="entry name" value="P-loop containing nucleoside triphosphate hydrolases"/>
    <property type="match status" value="1"/>
</dbReference>
<accession>A0ABV8X6W0</accession>
<keyword evidence="7" id="KW-0460">Magnesium</keyword>
<dbReference type="RefSeq" id="WP_378155729.1">
    <property type="nucleotide sequence ID" value="NZ_JBHSEC010000019.1"/>
</dbReference>
<comment type="catalytic activity">
    <reaction evidence="7">
        <text>shikimate + ATP = 3-phosphoshikimate + ADP + H(+)</text>
        <dbReference type="Rhea" id="RHEA:13121"/>
        <dbReference type="ChEBI" id="CHEBI:15378"/>
        <dbReference type="ChEBI" id="CHEBI:30616"/>
        <dbReference type="ChEBI" id="CHEBI:36208"/>
        <dbReference type="ChEBI" id="CHEBI:145989"/>
        <dbReference type="ChEBI" id="CHEBI:456216"/>
        <dbReference type="EC" id="2.7.1.71"/>
    </reaction>
</comment>
<keyword evidence="3 7" id="KW-0547">Nucleotide-binding</keyword>
<evidence type="ECO:0000313" key="8">
    <source>
        <dbReference type="EMBL" id="MFC4411135.1"/>
    </source>
</evidence>
<dbReference type="GO" id="GO:0016301">
    <property type="term" value="F:kinase activity"/>
    <property type="evidence" value="ECO:0007669"/>
    <property type="project" value="UniProtKB-KW"/>
</dbReference>
<sequence>MYKVYLVGYMGSGKSAIGRRLSFALKLPYYDMDKEIEKQMNMSISEIFATYGEEYFRDLETKFLKEFRDEQCIISTGGGVAMREENRRIMKRTGLVFHLCASFPFIWVRIAKDKRRPIVQRSTKEELESLYYYRRKYYFQAAHINIKTDGMTLRQVTETLAFHYKRLKSE</sequence>
<comment type="pathway">
    <text evidence="7">Metabolic intermediate biosynthesis; chorismate biosynthesis; chorismate from D-erythrose 4-phosphate and phosphoenolpyruvate: step 5/7.</text>
</comment>
<dbReference type="PANTHER" id="PTHR21087:SF16">
    <property type="entry name" value="SHIKIMATE KINASE 1, CHLOROPLASTIC"/>
    <property type="match status" value="1"/>
</dbReference>
<feature type="binding site" evidence="7">
    <location>
        <position position="33"/>
    </location>
    <ligand>
        <name>substrate</name>
    </ligand>
</feature>
<evidence type="ECO:0000256" key="7">
    <source>
        <dbReference type="HAMAP-Rule" id="MF_00109"/>
    </source>
</evidence>
<evidence type="ECO:0000256" key="1">
    <source>
        <dbReference type="ARBA" id="ARBA00022605"/>
    </source>
</evidence>
<feature type="binding site" evidence="7">
    <location>
        <position position="78"/>
    </location>
    <ligand>
        <name>substrate</name>
    </ligand>
</feature>
<evidence type="ECO:0000256" key="4">
    <source>
        <dbReference type="ARBA" id="ARBA00022777"/>
    </source>
</evidence>
<feature type="binding site" evidence="7">
    <location>
        <position position="15"/>
    </location>
    <ligand>
        <name>Mg(2+)</name>
        <dbReference type="ChEBI" id="CHEBI:18420"/>
    </ligand>
</feature>
<keyword evidence="7" id="KW-0479">Metal-binding</keyword>
<dbReference type="InterPro" id="IPR031322">
    <property type="entry name" value="Shikimate/glucono_kinase"/>
</dbReference>
<name>A0ABV8X6W0_9LACT</name>
<dbReference type="EC" id="2.7.1.71" evidence="7"/>
<feature type="binding site" evidence="7">
    <location>
        <position position="116"/>
    </location>
    <ligand>
        <name>ATP</name>
        <dbReference type="ChEBI" id="CHEBI:30616"/>
    </ligand>
</feature>
<keyword evidence="2 7" id="KW-0808">Transferase</keyword>
<dbReference type="CDD" id="cd00464">
    <property type="entry name" value="SK"/>
    <property type="match status" value="1"/>
</dbReference>
<dbReference type="Gene3D" id="3.40.50.300">
    <property type="entry name" value="P-loop containing nucleotide triphosphate hydrolases"/>
    <property type="match status" value="1"/>
</dbReference>
<feature type="binding site" evidence="7">
    <location>
        <position position="57"/>
    </location>
    <ligand>
        <name>substrate</name>
    </ligand>
</feature>
<gene>
    <name evidence="7" type="primary">aroK</name>
    <name evidence="8" type="ORF">ACFOZY_11965</name>
</gene>
<comment type="caution">
    <text evidence="7">Lacks conserved residue(s) required for the propagation of feature annotation.</text>
</comment>
<comment type="similarity">
    <text evidence="7">Belongs to the shikimate kinase family.</text>
</comment>
<comment type="cofactor">
    <cofactor evidence="7">
        <name>Mg(2+)</name>
        <dbReference type="ChEBI" id="CHEBI:18420"/>
    </cofactor>
    <text evidence="7">Binds 1 Mg(2+) ion per subunit.</text>
</comment>
<dbReference type="InterPro" id="IPR027417">
    <property type="entry name" value="P-loop_NTPase"/>
</dbReference>
<evidence type="ECO:0000256" key="2">
    <source>
        <dbReference type="ARBA" id="ARBA00022679"/>
    </source>
</evidence>
<keyword evidence="6 7" id="KW-0057">Aromatic amino acid biosynthesis</keyword>
<evidence type="ECO:0000256" key="3">
    <source>
        <dbReference type="ARBA" id="ARBA00022741"/>
    </source>
</evidence>
<keyword evidence="5 7" id="KW-0067">ATP-binding</keyword>
<organism evidence="8 9">
    <name type="scientific">Chungangia koreensis</name>
    <dbReference type="NCBI Taxonomy" id="752657"/>
    <lineage>
        <taxon>Bacteria</taxon>
        <taxon>Bacillati</taxon>
        <taxon>Bacillota</taxon>
        <taxon>Bacilli</taxon>
        <taxon>Lactobacillales</taxon>
        <taxon>Chungangia</taxon>
    </lineage>
</organism>